<dbReference type="Gene3D" id="3.50.50.60">
    <property type="entry name" value="FAD/NAD(P)-binding domain"/>
    <property type="match status" value="1"/>
</dbReference>
<organism evidence="2 3">
    <name type="scientific">Pseudoxanthomonas gei</name>
    <dbReference type="NCBI Taxonomy" id="1383030"/>
    <lineage>
        <taxon>Bacteria</taxon>
        <taxon>Pseudomonadati</taxon>
        <taxon>Pseudomonadota</taxon>
        <taxon>Gammaproteobacteria</taxon>
        <taxon>Lysobacterales</taxon>
        <taxon>Lysobacteraceae</taxon>
        <taxon>Pseudoxanthomonas</taxon>
    </lineage>
</organism>
<dbReference type="EMBL" id="QOVG01000001">
    <property type="protein sequence ID" value="NDK37400.1"/>
    <property type="molecule type" value="Genomic_DNA"/>
</dbReference>
<evidence type="ECO:0000313" key="3">
    <source>
        <dbReference type="Proteomes" id="UP001429354"/>
    </source>
</evidence>
<dbReference type="InterPro" id="IPR002937">
    <property type="entry name" value="Amino_oxidase"/>
</dbReference>
<dbReference type="Gene3D" id="3.30.70.1990">
    <property type="match status" value="1"/>
</dbReference>
<dbReference type="PANTHER" id="PTHR42923:SF17">
    <property type="entry name" value="AMINE OXIDASE DOMAIN-CONTAINING PROTEIN"/>
    <property type="match status" value="1"/>
</dbReference>
<evidence type="ECO:0000313" key="2">
    <source>
        <dbReference type="EMBL" id="NDK37400.1"/>
    </source>
</evidence>
<dbReference type="Proteomes" id="UP001429354">
    <property type="component" value="Unassembled WGS sequence"/>
</dbReference>
<dbReference type="InterPro" id="IPR050464">
    <property type="entry name" value="Zeta_carotene_desat/Oxidored"/>
</dbReference>
<feature type="domain" description="Amine oxidase" evidence="1">
    <location>
        <begin position="11"/>
        <end position="273"/>
    </location>
</feature>
<keyword evidence="3" id="KW-1185">Reference proteome</keyword>
<protein>
    <submittedName>
        <fullName evidence="2">FAD-dependent oxidoreductase</fullName>
    </submittedName>
</protein>
<dbReference type="PANTHER" id="PTHR42923">
    <property type="entry name" value="PROTOPORPHYRINOGEN OXIDASE"/>
    <property type="match status" value="1"/>
</dbReference>
<accession>A0ABX0A798</accession>
<dbReference type="RefSeq" id="WP_162347967.1">
    <property type="nucleotide sequence ID" value="NZ_QOVG01000001.1"/>
</dbReference>
<dbReference type="InterPro" id="IPR036188">
    <property type="entry name" value="FAD/NAD-bd_sf"/>
</dbReference>
<dbReference type="Gene3D" id="1.10.405.20">
    <property type="match status" value="1"/>
</dbReference>
<gene>
    <name evidence="2" type="ORF">DT603_00880</name>
</gene>
<dbReference type="Pfam" id="PF01593">
    <property type="entry name" value="Amino_oxidase"/>
    <property type="match status" value="1"/>
</dbReference>
<reference evidence="2 3" key="1">
    <citation type="submission" date="2018-07" db="EMBL/GenBank/DDBJ databases">
        <title>Whole genome Sequencing of Pseudoxanthomonas gei KCTC 32298 (T).</title>
        <authorList>
            <person name="Kumar S."/>
            <person name="Bansal K."/>
            <person name="Kaur A."/>
            <person name="Patil P."/>
            <person name="Sharma S."/>
            <person name="Patil P.B."/>
        </authorList>
    </citation>
    <scope>NUCLEOTIDE SEQUENCE [LARGE SCALE GENOMIC DNA]</scope>
    <source>
        <strain evidence="2 3">KCTC 32298</strain>
    </source>
</reference>
<dbReference type="SUPFAM" id="SSF51905">
    <property type="entry name" value="FAD/NAD(P)-binding domain"/>
    <property type="match status" value="1"/>
</dbReference>
<comment type="caution">
    <text evidence="2">The sequence shown here is derived from an EMBL/GenBank/DDBJ whole genome shotgun (WGS) entry which is preliminary data.</text>
</comment>
<proteinExistence type="predicted"/>
<evidence type="ECO:0000259" key="1">
    <source>
        <dbReference type="Pfam" id="PF01593"/>
    </source>
</evidence>
<name>A0ABX0A798_9GAMM</name>
<sequence>MSRIAVVGSGIAGLGAAWLLSRQHQVVLFESGDYLGGHTHTHDIEVDGRHHLVDSGFIVFNQAHYPLLTAMFAELGVVSQPTTMSFSVHDEASGLEYNAGSVRGLFCQPGNLLNPSFWRMLAELRGFYRDAPAVLGTGTPGPTLGEYLASNRYSAMFRDNHLIPMASALWSSPARGILGFPMKHLVAFMANHDMLQLTGRPQWRVVGGGSQSYVRALRSRWTVQERLATPVTSVRRVTGGASVTSRLGSEFFDEVVLACHADDALSLLVDATAREREILGAIQYQDNEAILHSDIRVLPTRRGAWAAWNAWVPADKNAPCSVSYWMNALQSLQAPQQFIVSLNRHADIDPARIHRRLHYRHPLQDHASVAAQARKQEIQGLAHTWFAGAGWGFGFHEDGLRSGVEVARGLGVQWP</sequence>